<dbReference type="EMBL" id="OX465084">
    <property type="protein sequence ID" value="CAI9300018.1"/>
    <property type="molecule type" value="Genomic_DNA"/>
</dbReference>
<evidence type="ECO:0000256" key="1">
    <source>
        <dbReference type="SAM" id="MobiDB-lite"/>
    </source>
</evidence>
<dbReference type="InterPro" id="IPR004312">
    <property type="entry name" value="ATHILA_Orf1_C"/>
</dbReference>
<protein>
    <recommendedName>
        <fullName evidence="2">Arabidopsis retrotransposon Orf1 C-terminal domain-containing protein</fullName>
    </recommendedName>
</protein>
<proteinExistence type="predicted"/>
<feature type="region of interest" description="Disordered" evidence="1">
    <location>
        <begin position="1"/>
        <end position="30"/>
    </location>
</feature>
<sequence>MSTSRKHPAAARGKAPARAQNDAPGIPRFRDAKTAEKYTKSLPRKVASTKFVCKPTLISLGVLKGVTQLFRNIGWENLLNLMAHTYDLPTTEFLVDCGLDGEKKKASF</sequence>
<reference evidence="3" key="1">
    <citation type="submission" date="2023-04" db="EMBL/GenBank/DDBJ databases">
        <authorList>
            <person name="Vijverberg K."/>
            <person name="Xiong W."/>
            <person name="Schranz E."/>
        </authorList>
    </citation>
    <scope>NUCLEOTIDE SEQUENCE</scope>
</reference>
<evidence type="ECO:0000313" key="3">
    <source>
        <dbReference type="EMBL" id="CAI9300018.1"/>
    </source>
</evidence>
<feature type="domain" description="Arabidopsis retrotransposon Orf1 C-terminal" evidence="2">
    <location>
        <begin position="30"/>
        <end position="95"/>
    </location>
</feature>
<accession>A0AA35ZX79</accession>
<name>A0AA35ZX79_LACSI</name>
<keyword evidence="4" id="KW-1185">Reference proteome</keyword>
<evidence type="ECO:0000259" key="2">
    <source>
        <dbReference type="Pfam" id="PF03078"/>
    </source>
</evidence>
<organism evidence="3 4">
    <name type="scientific">Lactuca saligna</name>
    <name type="common">Willowleaf lettuce</name>
    <dbReference type="NCBI Taxonomy" id="75948"/>
    <lineage>
        <taxon>Eukaryota</taxon>
        <taxon>Viridiplantae</taxon>
        <taxon>Streptophyta</taxon>
        <taxon>Embryophyta</taxon>
        <taxon>Tracheophyta</taxon>
        <taxon>Spermatophyta</taxon>
        <taxon>Magnoliopsida</taxon>
        <taxon>eudicotyledons</taxon>
        <taxon>Gunneridae</taxon>
        <taxon>Pentapetalae</taxon>
        <taxon>asterids</taxon>
        <taxon>campanulids</taxon>
        <taxon>Asterales</taxon>
        <taxon>Asteraceae</taxon>
        <taxon>Cichorioideae</taxon>
        <taxon>Cichorieae</taxon>
        <taxon>Lactucinae</taxon>
        <taxon>Lactuca</taxon>
    </lineage>
</organism>
<evidence type="ECO:0000313" key="4">
    <source>
        <dbReference type="Proteomes" id="UP001177003"/>
    </source>
</evidence>
<dbReference type="Pfam" id="PF03078">
    <property type="entry name" value="ATHILA"/>
    <property type="match status" value="1"/>
</dbReference>
<dbReference type="Proteomes" id="UP001177003">
    <property type="component" value="Chromosome 8"/>
</dbReference>
<feature type="compositionally biased region" description="Low complexity" evidence="1">
    <location>
        <begin position="10"/>
        <end position="19"/>
    </location>
</feature>
<dbReference type="AlphaFoldDB" id="A0AA35ZX79"/>
<gene>
    <name evidence="3" type="ORF">LSALG_LOCUS38691</name>
</gene>